<protein>
    <recommendedName>
        <fullName evidence="1">Peptidase M16 middle/third domain-containing protein</fullName>
    </recommendedName>
</protein>
<dbReference type="KEGG" id="hsr:HSBAA_06260"/>
<dbReference type="SUPFAM" id="SSF63411">
    <property type="entry name" value="LuxS/MPP-like metallohydrolase"/>
    <property type="match status" value="1"/>
</dbReference>
<evidence type="ECO:0000259" key="1">
    <source>
        <dbReference type="Pfam" id="PF16187"/>
    </source>
</evidence>
<dbReference type="EMBL" id="AP019514">
    <property type="protein sequence ID" value="BBI59320.1"/>
    <property type="molecule type" value="Genomic_DNA"/>
</dbReference>
<dbReference type="Gene3D" id="3.30.830.10">
    <property type="entry name" value="Metalloenzyme, LuxS/M16 peptidase-like"/>
    <property type="match status" value="1"/>
</dbReference>
<dbReference type="Proteomes" id="UP000320231">
    <property type="component" value="Chromosome"/>
</dbReference>
<dbReference type="Pfam" id="PF16187">
    <property type="entry name" value="Peptidase_M16_M"/>
    <property type="match status" value="1"/>
</dbReference>
<dbReference type="GO" id="GO:0046872">
    <property type="term" value="F:metal ion binding"/>
    <property type="evidence" value="ECO:0007669"/>
    <property type="project" value="InterPro"/>
</dbReference>
<accession>A0A455U098</accession>
<name>A0A455U098_9GAMM</name>
<gene>
    <name evidence="2" type="ORF">HSBAA_06260</name>
</gene>
<dbReference type="InterPro" id="IPR011249">
    <property type="entry name" value="Metalloenz_LuxS/M16"/>
</dbReference>
<dbReference type="AlphaFoldDB" id="A0A455U098"/>
<dbReference type="InterPro" id="IPR032632">
    <property type="entry name" value="Peptidase_M16_M"/>
</dbReference>
<feature type="domain" description="Peptidase M16 middle/third" evidence="1">
    <location>
        <begin position="2"/>
        <end position="64"/>
    </location>
</feature>
<sequence>MQSARFDTPKVEWRISLQNPTASYSAEEAVLTRLLASWLNDSLNESLYPAWLAGQAFSAYPHLTRYDALFLRLAGWPNPVN</sequence>
<reference evidence="2 3" key="1">
    <citation type="journal article" date="2019" name="Microbiol. Resour. Announc.">
        <title>Complete Genome Sequence of Halomonas sulfidaeris Strain Esulfide1 Isolated from a Metal Sulfide Rock at a Depth of 2,200 Meters, Obtained Using Nanopore Sequencing.</title>
        <authorList>
            <person name="Saito M."/>
            <person name="Nishigata A."/>
            <person name="Galipon J."/>
            <person name="Arakawa K."/>
        </authorList>
    </citation>
    <scope>NUCLEOTIDE SEQUENCE [LARGE SCALE GENOMIC DNA]</scope>
    <source>
        <strain evidence="2 3">ATCC BAA-803</strain>
    </source>
</reference>
<evidence type="ECO:0000313" key="2">
    <source>
        <dbReference type="EMBL" id="BBI59320.1"/>
    </source>
</evidence>
<organism evidence="2 3">
    <name type="scientific">Vreelandella sulfidaeris</name>
    <dbReference type="NCBI Taxonomy" id="115553"/>
    <lineage>
        <taxon>Bacteria</taxon>
        <taxon>Pseudomonadati</taxon>
        <taxon>Pseudomonadota</taxon>
        <taxon>Gammaproteobacteria</taxon>
        <taxon>Oceanospirillales</taxon>
        <taxon>Halomonadaceae</taxon>
        <taxon>Vreelandella</taxon>
    </lineage>
</organism>
<evidence type="ECO:0000313" key="3">
    <source>
        <dbReference type="Proteomes" id="UP000320231"/>
    </source>
</evidence>
<proteinExistence type="predicted"/>